<evidence type="ECO:0000256" key="1">
    <source>
        <dbReference type="SAM" id="MobiDB-lite"/>
    </source>
</evidence>
<dbReference type="InterPro" id="IPR015947">
    <property type="entry name" value="PUA-like_sf"/>
</dbReference>
<dbReference type="PROSITE" id="PS50890">
    <property type="entry name" value="PUA"/>
    <property type="match status" value="1"/>
</dbReference>
<dbReference type="AlphaFoldDB" id="A0AAD3HJT0"/>
<accession>A0AAD3HJT0</accession>
<dbReference type="InterPro" id="IPR002478">
    <property type="entry name" value="PUA"/>
</dbReference>
<comment type="caution">
    <text evidence="3">The sequence shown here is derived from an EMBL/GenBank/DDBJ whole genome shotgun (WGS) entry which is preliminary data.</text>
</comment>
<dbReference type="Gene3D" id="2.30.130.10">
    <property type="entry name" value="PUA domain"/>
    <property type="match status" value="1"/>
</dbReference>
<organism evidence="3 4">
    <name type="scientific">Astrephomene gubernaculifera</name>
    <dbReference type="NCBI Taxonomy" id="47775"/>
    <lineage>
        <taxon>Eukaryota</taxon>
        <taxon>Viridiplantae</taxon>
        <taxon>Chlorophyta</taxon>
        <taxon>core chlorophytes</taxon>
        <taxon>Chlorophyceae</taxon>
        <taxon>CS clade</taxon>
        <taxon>Chlamydomonadales</taxon>
        <taxon>Astrephomenaceae</taxon>
        <taxon>Astrephomene</taxon>
    </lineage>
</organism>
<dbReference type="InterPro" id="IPR036974">
    <property type="entry name" value="PUA_sf"/>
</dbReference>
<proteinExistence type="predicted"/>
<evidence type="ECO:0000259" key="2">
    <source>
        <dbReference type="Pfam" id="PF01472"/>
    </source>
</evidence>
<evidence type="ECO:0000313" key="3">
    <source>
        <dbReference type="EMBL" id="GFR42950.1"/>
    </source>
</evidence>
<protein>
    <recommendedName>
        <fullName evidence="2">PUA domain-containing protein</fullName>
    </recommendedName>
</protein>
<keyword evidence="4" id="KW-1185">Reference proteome</keyword>
<gene>
    <name evidence="3" type="ORF">Agub_g3839</name>
</gene>
<dbReference type="GO" id="GO:0003723">
    <property type="term" value="F:RNA binding"/>
    <property type="evidence" value="ECO:0007669"/>
    <property type="project" value="InterPro"/>
</dbReference>
<evidence type="ECO:0000313" key="4">
    <source>
        <dbReference type="Proteomes" id="UP001054857"/>
    </source>
</evidence>
<feature type="domain" description="PUA" evidence="2">
    <location>
        <begin position="104"/>
        <end position="143"/>
    </location>
</feature>
<feature type="region of interest" description="Disordered" evidence="1">
    <location>
        <begin position="188"/>
        <end position="214"/>
    </location>
</feature>
<dbReference type="EMBL" id="BMAR01000004">
    <property type="protein sequence ID" value="GFR42950.1"/>
    <property type="molecule type" value="Genomic_DNA"/>
</dbReference>
<dbReference type="Pfam" id="PF01472">
    <property type="entry name" value="PUA"/>
    <property type="match status" value="1"/>
</dbReference>
<dbReference type="SUPFAM" id="SSF88697">
    <property type="entry name" value="PUA domain-like"/>
    <property type="match status" value="1"/>
</dbReference>
<sequence>MEENLKTFKPDVVWDPEVEAYLRGALGSERFHRTAAALCRPPRTTCMRVNTLKTSTQAVVDLVRQQLGPDWPQDVVQVHPQVPCAVLLRGSGPHEVSYEAAGCKEVVVSRKAGEAVLRGAPVYAPGVLAVSSGVARGELVALAVARERPGSDTPEITRGTTLYETAPAGEAGSRRCRTDAAPTHLQAAAAVAGAGTPPSPPEPDTSVATPAAGA</sequence>
<name>A0AAD3HJT0_9CHLO</name>
<reference evidence="3 4" key="1">
    <citation type="journal article" date="2021" name="Sci. Rep.">
        <title>Genome sequencing of the multicellular alga Astrephomene provides insights into convergent evolution of germ-soma differentiation.</title>
        <authorList>
            <person name="Yamashita S."/>
            <person name="Yamamoto K."/>
            <person name="Matsuzaki R."/>
            <person name="Suzuki S."/>
            <person name="Yamaguchi H."/>
            <person name="Hirooka S."/>
            <person name="Minakuchi Y."/>
            <person name="Miyagishima S."/>
            <person name="Kawachi M."/>
            <person name="Toyoda A."/>
            <person name="Nozaki H."/>
        </authorList>
    </citation>
    <scope>NUCLEOTIDE SEQUENCE [LARGE SCALE GENOMIC DNA]</scope>
    <source>
        <strain evidence="3 4">NIES-4017</strain>
    </source>
</reference>
<dbReference type="Proteomes" id="UP001054857">
    <property type="component" value="Unassembled WGS sequence"/>
</dbReference>
<feature type="non-terminal residue" evidence="3">
    <location>
        <position position="1"/>
    </location>
</feature>